<dbReference type="PROSITE" id="PS00101">
    <property type="entry name" value="HEXAPEP_TRANSFERASES"/>
    <property type="match status" value="1"/>
</dbReference>
<gene>
    <name evidence="3" type="ORF">FRC54_07300</name>
</gene>
<dbReference type="CDD" id="cd03349">
    <property type="entry name" value="LbH_XAT"/>
    <property type="match status" value="1"/>
</dbReference>
<reference evidence="3" key="1">
    <citation type="journal article" date="2020" name="Appl. Environ. Microbiol.">
        <title>Medium-Chain Fatty Acid Synthesis by 'Candidatus Weimeria bifida' gen. nov., sp. nov., and 'Candidatus Pseudoramibacter fermentans' sp. nov.</title>
        <authorList>
            <person name="Scarborough M.J."/>
            <person name="Myers K.S."/>
            <person name="Donohue T.J."/>
            <person name="Noguera D.R."/>
        </authorList>
    </citation>
    <scope>NUCLEOTIDE SEQUENCE</scope>
    <source>
        <strain evidence="3">LCO1.1</strain>
    </source>
</reference>
<organism evidence="3 4">
    <name type="scientific">Candidatus Weimeria bifida</name>
    <dbReference type="NCBI Taxonomy" id="2599074"/>
    <lineage>
        <taxon>Bacteria</taxon>
        <taxon>Bacillati</taxon>
        <taxon>Bacillota</taxon>
        <taxon>Clostridia</taxon>
        <taxon>Lachnospirales</taxon>
        <taxon>Lachnospiraceae</taxon>
        <taxon>Candidatus Weimeria</taxon>
    </lineage>
</organism>
<dbReference type="PANTHER" id="PTHR43300">
    <property type="entry name" value="ACETYLTRANSFERASE"/>
    <property type="match status" value="1"/>
</dbReference>
<comment type="caution">
    <text evidence="3">The sequence shown here is derived from an EMBL/GenBank/DDBJ whole genome shotgun (WGS) entry which is preliminary data.</text>
</comment>
<dbReference type="Pfam" id="PF00132">
    <property type="entry name" value="Hexapep"/>
    <property type="match status" value="1"/>
</dbReference>
<dbReference type="EMBL" id="VOGC01000006">
    <property type="protein sequence ID" value="MQN01711.1"/>
    <property type="molecule type" value="Genomic_DNA"/>
</dbReference>
<dbReference type="AlphaFoldDB" id="A0A6N7J154"/>
<evidence type="ECO:0000313" key="4">
    <source>
        <dbReference type="Proteomes" id="UP000460257"/>
    </source>
</evidence>
<dbReference type="InterPro" id="IPR018357">
    <property type="entry name" value="Hexapep_transf_CS"/>
</dbReference>
<dbReference type="InterPro" id="IPR050179">
    <property type="entry name" value="Trans_hexapeptide_repeat"/>
</dbReference>
<keyword evidence="4" id="KW-1185">Reference proteome</keyword>
<dbReference type="SUPFAM" id="SSF51161">
    <property type="entry name" value="Trimeric LpxA-like enzymes"/>
    <property type="match status" value="1"/>
</dbReference>
<accession>A0A6N7J154</accession>
<keyword evidence="2" id="KW-0677">Repeat</keyword>
<dbReference type="Proteomes" id="UP000460257">
    <property type="component" value="Unassembled WGS sequence"/>
</dbReference>
<name>A0A6N7J154_9FIRM</name>
<dbReference type="PANTHER" id="PTHR43300:SF11">
    <property type="entry name" value="ACETYLTRANSFERASE RV3034C-RELATED"/>
    <property type="match status" value="1"/>
</dbReference>
<keyword evidence="1" id="KW-0808">Transferase</keyword>
<dbReference type="GO" id="GO:0016740">
    <property type="term" value="F:transferase activity"/>
    <property type="evidence" value="ECO:0007669"/>
    <property type="project" value="UniProtKB-KW"/>
</dbReference>
<evidence type="ECO:0000256" key="2">
    <source>
        <dbReference type="ARBA" id="ARBA00022737"/>
    </source>
</evidence>
<protein>
    <submittedName>
        <fullName evidence="3">CatB-related O-acetyltransferase</fullName>
    </submittedName>
</protein>
<evidence type="ECO:0000313" key="3">
    <source>
        <dbReference type="EMBL" id="MQN01711.1"/>
    </source>
</evidence>
<proteinExistence type="predicted"/>
<sequence>MRKMEQQVRFNNTLNKDLDLSVTEDGKDYYCLTVGRKSYVSGMAIDSGAVRGHITIGRYTSIAKRIVLEIGFNHDHHLVSNFPFKDFDNTIDPAQQDLNHYYENNHYHVIIGNDVWIGDGVRILGGVHIGDGAVIGMGAVVTKDVPPYAVVVGNPARVVKYRFDEETISKLMQIRWWNWDDQTIQDRVPEMKDPKAFADRYYKEPAEIPNSEFTDLMNRMKEEGVKIFYFVLDCNAPLPLWEKVMRSFMEAYMRDNRQLLIVNIPLFVQSDSTYQGVEKVLDDFSKECDGIIKVSNGDSSFYHADVYVAGNDVRSLVYLDKASALGMEVRSACDWESGLF</sequence>
<dbReference type="InterPro" id="IPR011004">
    <property type="entry name" value="Trimer_LpxA-like_sf"/>
</dbReference>
<dbReference type="Gene3D" id="2.160.10.10">
    <property type="entry name" value="Hexapeptide repeat proteins"/>
    <property type="match status" value="1"/>
</dbReference>
<dbReference type="InterPro" id="IPR001451">
    <property type="entry name" value="Hexapep"/>
</dbReference>
<evidence type="ECO:0000256" key="1">
    <source>
        <dbReference type="ARBA" id="ARBA00022679"/>
    </source>
</evidence>